<accession>A0A382EB07</accession>
<feature type="non-terminal residue" evidence="1">
    <location>
        <position position="82"/>
    </location>
</feature>
<dbReference type="AlphaFoldDB" id="A0A382EB07"/>
<reference evidence="1" key="1">
    <citation type="submission" date="2018-05" db="EMBL/GenBank/DDBJ databases">
        <authorList>
            <person name="Lanie J.A."/>
            <person name="Ng W.-L."/>
            <person name="Kazmierczak K.M."/>
            <person name="Andrzejewski T.M."/>
            <person name="Davidsen T.M."/>
            <person name="Wayne K.J."/>
            <person name="Tettelin H."/>
            <person name="Glass J.I."/>
            <person name="Rusch D."/>
            <person name="Podicherti R."/>
            <person name="Tsui H.-C.T."/>
            <person name="Winkler M.E."/>
        </authorList>
    </citation>
    <scope>NUCLEOTIDE SEQUENCE</scope>
</reference>
<evidence type="ECO:0000313" key="1">
    <source>
        <dbReference type="EMBL" id="SVB47675.1"/>
    </source>
</evidence>
<dbReference type="EMBL" id="UINC01043520">
    <property type="protein sequence ID" value="SVB47675.1"/>
    <property type="molecule type" value="Genomic_DNA"/>
</dbReference>
<sequence>MVIDSLATAILDLLCPDQFHGAYADRSTQLPVKSLFLLVQDKFSSVDPISQNGGQPTTCMPRSCAHAPTFNDRDHEACWKKP</sequence>
<gene>
    <name evidence="1" type="ORF">METZ01_LOCUS200529</name>
</gene>
<organism evidence="1">
    <name type="scientific">marine metagenome</name>
    <dbReference type="NCBI Taxonomy" id="408172"/>
    <lineage>
        <taxon>unclassified sequences</taxon>
        <taxon>metagenomes</taxon>
        <taxon>ecological metagenomes</taxon>
    </lineage>
</organism>
<name>A0A382EB07_9ZZZZ</name>
<protein>
    <submittedName>
        <fullName evidence="1">Uncharacterized protein</fullName>
    </submittedName>
</protein>
<proteinExistence type="predicted"/>